<evidence type="ECO:0000313" key="2">
    <source>
        <dbReference type="Proteomes" id="UP000232722"/>
    </source>
</evidence>
<accession>A0A2N0NB71</accession>
<gene>
    <name evidence="1" type="ORF">RhiirA5_447409</name>
</gene>
<name>A0A2N0NB71_9GLOM</name>
<proteinExistence type="predicted"/>
<dbReference type="Proteomes" id="UP000232722">
    <property type="component" value="Unassembled WGS sequence"/>
</dbReference>
<reference evidence="1 2" key="2">
    <citation type="submission" date="2017-09" db="EMBL/GenBank/DDBJ databases">
        <title>Extensive intraspecific genome diversity in a model arbuscular mycorrhizal fungus.</title>
        <authorList>
            <person name="Chen E.C."/>
            <person name="Morin E."/>
            <person name="Beaudet D."/>
            <person name="Noel J."/>
            <person name="Ndikumana S."/>
            <person name="Charron P."/>
            <person name="St-Onge C."/>
            <person name="Giorgi J."/>
            <person name="Grigoriev I.V."/>
            <person name="Roux C."/>
            <person name="Martin F.M."/>
            <person name="Corradi N."/>
        </authorList>
    </citation>
    <scope>NUCLEOTIDE SEQUENCE [LARGE SCALE GENOMIC DNA]</scope>
    <source>
        <strain evidence="1 2">A5</strain>
    </source>
</reference>
<organism evidence="1 2">
    <name type="scientific">Rhizophagus irregularis</name>
    <dbReference type="NCBI Taxonomy" id="588596"/>
    <lineage>
        <taxon>Eukaryota</taxon>
        <taxon>Fungi</taxon>
        <taxon>Fungi incertae sedis</taxon>
        <taxon>Mucoromycota</taxon>
        <taxon>Glomeromycotina</taxon>
        <taxon>Glomeromycetes</taxon>
        <taxon>Glomerales</taxon>
        <taxon>Glomeraceae</taxon>
        <taxon>Rhizophagus</taxon>
    </lineage>
</organism>
<reference evidence="1 2" key="1">
    <citation type="submission" date="2016-04" db="EMBL/GenBank/DDBJ databases">
        <title>Genome analyses suggest a sexual origin of heterokaryosis in a supposedly ancient asexual fungus.</title>
        <authorList>
            <person name="Ropars J."/>
            <person name="Sedzielewska K."/>
            <person name="Noel J."/>
            <person name="Charron P."/>
            <person name="Farinelli L."/>
            <person name="Marton T."/>
            <person name="Kruger M."/>
            <person name="Pelin A."/>
            <person name="Brachmann A."/>
            <person name="Corradi N."/>
        </authorList>
    </citation>
    <scope>NUCLEOTIDE SEQUENCE [LARGE SCALE GENOMIC DNA]</scope>
    <source>
        <strain evidence="1 2">A5</strain>
    </source>
</reference>
<dbReference type="EMBL" id="LLXJ01013646">
    <property type="protein sequence ID" value="PKB91817.1"/>
    <property type="molecule type" value="Genomic_DNA"/>
</dbReference>
<comment type="caution">
    <text evidence="1">The sequence shown here is derived from an EMBL/GenBank/DDBJ whole genome shotgun (WGS) entry which is preliminary data.</text>
</comment>
<evidence type="ECO:0000313" key="1">
    <source>
        <dbReference type="EMBL" id="PKB91817.1"/>
    </source>
</evidence>
<dbReference type="AlphaFoldDB" id="A0A2N0NB71"/>
<sequence length="90" mass="10414">MVSDGKCAKCGCDTYSHYHTDTEMRTETRTINYVLEEVKAQYDMAVADHKRIGNVTNQFQKTFADLQAKADVRFVLDLTSLMNFMRILRI</sequence>
<protein>
    <submittedName>
        <fullName evidence="1">Uncharacterized protein</fullName>
    </submittedName>
</protein>